<comment type="caution">
    <text evidence="2">The sequence shown here is derived from an EMBL/GenBank/DDBJ whole genome shotgun (WGS) entry which is preliminary data.</text>
</comment>
<keyword evidence="3" id="KW-1185">Reference proteome</keyword>
<feature type="compositionally biased region" description="Low complexity" evidence="1">
    <location>
        <begin position="60"/>
        <end position="70"/>
    </location>
</feature>
<reference evidence="2" key="1">
    <citation type="submission" date="2021-06" db="EMBL/GenBank/DDBJ databases">
        <authorList>
            <person name="Hodson N. C."/>
            <person name="Mongue J. A."/>
            <person name="Jaron S. K."/>
        </authorList>
    </citation>
    <scope>NUCLEOTIDE SEQUENCE</scope>
</reference>
<evidence type="ECO:0000313" key="2">
    <source>
        <dbReference type="EMBL" id="CAG7829702.1"/>
    </source>
</evidence>
<dbReference type="Proteomes" id="UP000708208">
    <property type="component" value="Unassembled WGS sequence"/>
</dbReference>
<proteinExistence type="predicted"/>
<feature type="compositionally biased region" description="Polar residues" evidence="1">
    <location>
        <begin position="85"/>
        <end position="101"/>
    </location>
</feature>
<feature type="region of interest" description="Disordered" evidence="1">
    <location>
        <begin position="45"/>
        <end position="112"/>
    </location>
</feature>
<feature type="compositionally biased region" description="Basic and acidic residues" evidence="1">
    <location>
        <begin position="72"/>
        <end position="84"/>
    </location>
</feature>
<dbReference type="EMBL" id="CAJVCH010552508">
    <property type="protein sequence ID" value="CAG7829702.1"/>
    <property type="molecule type" value="Genomic_DNA"/>
</dbReference>
<organism evidence="2 3">
    <name type="scientific">Allacma fusca</name>
    <dbReference type="NCBI Taxonomy" id="39272"/>
    <lineage>
        <taxon>Eukaryota</taxon>
        <taxon>Metazoa</taxon>
        <taxon>Ecdysozoa</taxon>
        <taxon>Arthropoda</taxon>
        <taxon>Hexapoda</taxon>
        <taxon>Collembola</taxon>
        <taxon>Symphypleona</taxon>
        <taxon>Sminthuridae</taxon>
        <taxon>Allacma</taxon>
    </lineage>
</organism>
<name>A0A8J2LCN8_9HEXA</name>
<evidence type="ECO:0000313" key="3">
    <source>
        <dbReference type="Proteomes" id="UP000708208"/>
    </source>
</evidence>
<sequence>MVNYGLVSVGVLVEPEQSAKPASKLLTLGLEYRPEMSDLLIKVTDHEEDSSNDESDHPDSNQSKKSSGSSRRSKDTYRLLERVESTNACERTMPKSTTRNRPSCRKSRSESQLLYSNGNSKTYLTGLKNTSSSAYKSCDYYRQKLLQESLHQSSDYSDWMNFSAIQKTAGQKVVQKLAAQQKALEAEEQQKKKLLLSPINSGSDCENTDSISLYYI</sequence>
<accession>A0A8J2LCN8</accession>
<evidence type="ECO:0000256" key="1">
    <source>
        <dbReference type="SAM" id="MobiDB-lite"/>
    </source>
</evidence>
<gene>
    <name evidence="2" type="ORF">AFUS01_LOCUS39547</name>
</gene>
<dbReference type="AlphaFoldDB" id="A0A8J2LCN8"/>
<protein>
    <submittedName>
        <fullName evidence="2">Uncharacterized protein</fullName>
    </submittedName>
</protein>